<dbReference type="STRING" id="551459.SAMN05421796_108164"/>
<dbReference type="Proteomes" id="UP000186246">
    <property type="component" value="Unassembled WGS sequence"/>
</dbReference>
<keyword evidence="7" id="KW-1185">Reference proteome</keyword>
<evidence type="ECO:0000313" key="5">
    <source>
        <dbReference type="EMBL" id="SIS99625.1"/>
    </source>
</evidence>
<proteinExistence type="predicted"/>
<dbReference type="PANTHER" id="PTHR10584">
    <property type="entry name" value="SUGAR KINASE"/>
    <property type="match status" value="1"/>
</dbReference>
<keyword evidence="2 5" id="KW-0418">Kinase</keyword>
<reference evidence="4 7" key="1">
    <citation type="submission" date="2016-11" db="EMBL/GenBank/DDBJ databases">
        <title>Whole genomes of Flavobacteriaceae.</title>
        <authorList>
            <person name="Stine C."/>
            <person name="Li C."/>
            <person name="Tadesse D."/>
        </authorList>
    </citation>
    <scope>NUCLEOTIDE SEQUENCE [LARGE SCALE GENOMIC DNA]</scope>
    <source>
        <strain evidence="4 7">DSM 21068</strain>
    </source>
</reference>
<reference evidence="6" key="2">
    <citation type="submission" date="2017-01" db="EMBL/GenBank/DDBJ databases">
        <authorList>
            <person name="Varghese N."/>
            <person name="Submissions S."/>
        </authorList>
    </citation>
    <scope>NUCLEOTIDE SEQUENCE [LARGE SCALE GENOMIC DNA]</scope>
    <source>
        <strain evidence="6">DSM 21068</strain>
    </source>
</reference>
<reference evidence="5" key="3">
    <citation type="submission" date="2017-01" db="EMBL/GenBank/DDBJ databases">
        <authorList>
            <person name="Mah S.A."/>
            <person name="Swanson W.J."/>
            <person name="Moy G.W."/>
            <person name="Vacquier V.D."/>
        </authorList>
    </citation>
    <scope>NUCLEOTIDE SEQUENCE [LARGE SCALE GENOMIC DNA]</scope>
    <source>
        <strain evidence="5">DSM 21068</strain>
    </source>
</reference>
<dbReference type="Gene3D" id="3.40.1190.20">
    <property type="match status" value="1"/>
</dbReference>
<dbReference type="InterPro" id="IPR029056">
    <property type="entry name" value="Ribokinase-like"/>
</dbReference>
<dbReference type="AlphaFoldDB" id="A0A1N7NMK2"/>
<dbReference type="EMBL" id="FTOJ01000008">
    <property type="protein sequence ID" value="SIS99625.1"/>
    <property type="molecule type" value="Genomic_DNA"/>
</dbReference>
<dbReference type="EMBL" id="MUGO01000024">
    <property type="protein sequence ID" value="PQA90412.1"/>
    <property type="molecule type" value="Genomic_DNA"/>
</dbReference>
<evidence type="ECO:0000256" key="1">
    <source>
        <dbReference type="ARBA" id="ARBA00022679"/>
    </source>
</evidence>
<sequence length="307" mass="33745">MKLLVVGSVAFDAIETPFGKTDKILGGAATYIAITSSTLGVKSGIVSVVGGDFPQEYLDMFTNRDVNIEGIEIVKDGKTFFWSGKYHNDLNTRDTLATEVNVLENFDPKIPDSMQDAEVLLLGNLHPGVQLSVLEKMNNRPKLTILDTMNFWMDSAMDTLKLMIAKTDVISINDEEARQLSGEYSLVKAAKKIHEMGPSYVIIKKGEHGALLFGENKIFAVPALPLEEVFDPTGAGDTFAGGFAAYLAKKGKFDFETMKSGLIVGSAMASFTVEKFGTERIKEVQEADVYLRIKQFQDLTTFEVDLN</sequence>
<keyword evidence="1" id="KW-0808">Transferase</keyword>
<gene>
    <name evidence="4" type="ORF">B0A70_13815</name>
    <name evidence="5" type="ORF">SAMN05421796_108164</name>
</gene>
<name>A0A1N7NMK2_9FLAO</name>
<evidence type="ECO:0000313" key="7">
    <source>
        <dbReference type="Proteomes" id="UP000238314"/>
    </source>
</evidence>
<feature type="domain" description="Carbohydrate kinase PfkB" evidence="3">
    <location>
        <begin position="3"/>
        <end position="279"/>
    </location>
</feature>
<accession>A0A1N7NMK2</accession>
<dbReference type="OrthoDB" id="9813569at2"/>
<dbReference type="InterPro" id="IPR011611">
    <property type="entry name" value="PfkB_dom"/>
</dbReference>
<dbReference type="Pfam" id="PF00294">
    <property type="entry name" value="PfkB"/>
    <property type="match status" value="1"/>
</dbReference>
<dbReference type="SUPFAM" id="SSF53613">
    <property type="entry name" value="Ribokinase-like"/>
    <property type="match status" value="1"/>
</dbReference>
<dbReference type="Proteomes" id="UP000238314">
    <property type="component" value="Unassembled WGS sequence"/>
</dbReference>
<dbReference type="GO" id="GO:0005829">
    <property type="term" value="C:cytosol"/>
    <property type="evidence" value="ECO:0007669"/>
    <property type="project" value="TreeGrafter"/>
</dbReference>
<dbReference type="PROSITE" id="PS00584">
    <property type="entry name" value="PFKB_KINASES_2"/>
    <property type="match status" value="1"/>
</dbReference>
<dbReference type="InterPro" id="IPR002173">
    <property type="entry name" value="Carboh/pur_kinase_PfkB_CS"/>
</dbReference>
<evidence type="ECO:0000313" key="4">
    <source>
        <dbReference type="EMBL" id="PQA90412.1"/>
    </source>
</evidence>
<protein>
    <submittedName>
        <fullName evidence="4">Sugar kinase</fullName>
    </submittedName>
    <submittedName>
        <fullName evidence="5">Sugar or nucleoside kinase, ribokinase family</fullName>
    </submittedName>
</protein>
<evidence type="ECO:0000256" key="2">
    <source>
        <dbReference type="ARBA" id="ARBA00022777"/>
    </source>
</evidence>
<dbReference type="RefSeq" id="WP_076452368.1">
    <property type="nucleotide sequence ID" value="NZ_FTOJ01000008.1"/>
</dbReference>
<dbReference type="GO" id="GO:0016301">
    <property type="term" value="F:kinase activity"/>
    <property type="evidence" value="ECO:0007669"/>
    <property type="project" value="UniProtKB-KW"/>
</dbReference>
<organism evidence="5 6">
    <name type="scientific">Chryseobacterium piscicola</name>
    <dbReference type="NCBI Taxonomy" id="551459"/>
    <lineage>
        <taxon>Bacteria</taxon>
        <taxon>Pseudomonadati</taxon>
        <taxon>Bacteroidota</taxon>
        <taxon>Flavobacteriia</taxon>
        <taxon>Flavobacteriales</taxon>
        <taxon>Weeksellaceae</taxon>
        <taxon>Chryseobacterium group</taxon>
        <taxon>Chryseobacterium</taxon>
    </lineage>
</organism>
<evidence type="ECO:0000313" key="6">
    <source>
        <dbReference type="Proteomes" id="UP000186246"/>
    </source>
</evidence>
<evidence type="ECO:0000259" key="3">
    <source>
        <dbReference type="Pfam" id="PF00294"/>
    </source>
</evidence>
<dbReference type="PANTHER" id="PTHR10584:SF166">
    <property type="entry name" value="RIBOKINASE"/>
    <property type="match status" value="1"/>
</dbReference>